<keyword evidence="2" id="KW-1185">Reference proteome</keyword>
<sequence>MEKGGLGFRDLKQFNLALLAKQLWRLIHFPSSLLARILKSRYYRNANPLEVEKSNNPSYGWTSIMSAKNLLKTGHRRSIGSGDTTFLWKDSSIPANPPRPPIDCGVYRDPLLLVSHLLDPVSKEWRDSIEWKRF</sequence>
<evidence type="ECO:0000313" key="1">
    <source>
        <dbReference type="EMBL" id="CAA7058560.1"/>
    </source>
</evidence>
<dbReference type="AlphaFoldDB" id="A0A6D2LFD6"/>
<organism evidence="1 2">
    <name type="scientific">Microthlaspi erraticum</name>
    <dbReference type="NCBI Taxonomy" id="1685480"/>
    <lineage>
        <taxon>Eukaryota</taxon>
        <taxon>Viridiplantae</taxon>
        <taxon>Streptophyta</taxon>
        <taxon>Embryophyta</taxon>
        <taxon>Tracheophyta</taxon>
        <taxon>Spermatophyta</taxon>
        <taxon>Magnoliopsida</taxon>
        <taxon>eudicotyledons</taxon>
        <taxon>Gunneridae</taxon>
        <taxon>Pentapetalae</taxon>
        <taxon>rosids</taxon>
        <taxon>malvids</taxon>
        <taxon>Brassicales</taxon>
        <taxon>Brassicaceae</taxon>
        <taxon>Coluteocarpeae</taxon>
        <taxon>Microthlaspi</taxon>
    </lineage>
</organism>
<name>A0A6D2LFD6_9BRAS</name>
<reference evidence="1" key="1">
    <citation type="submission" date="2020-01" db="EMBL/GenBank/DDBJ databases">
        <authorList>
            <person name="Mishra B."/>
        </authorList>
    </citation>
    <scope>NUCLEOTIDE SEQUENCE [LARGE SCALE GENOMIC DNA]</scope>
</reference>
<protein>
    <recommendedName>
        <fullName evidence="3">Reverse transcriptase zinc-binding domain-containing protein</fullName>
    </recommendedName>
</protein>
<evidence type="ECO:0008006" key="3">
    <source>
        <dbReference type="Google" id="ProtNLM"/>
    </source>
</evidence>
<gene>
    <name evidence="1" type="ORF">MERR_LOCUS45796</name>
</gene>
<dbReference type="OrthoDB" id="1929473at2759"/>
<accession>A0A6D2LFD6</accession>
<dbReference type="Proteomes" id="UP000467841">
    <property type="component" value="Unassembled WGS sequence"/>
</dbReference>
<proteinExistence type="predicted"/>
<dbReference type="EMBL" id="CACVBM020001729">
    <property type="protein sequence ID" value="CAA7058560.1"/>
    <property type="molecule type" value="Genomic_DNA"/>
</dbReference>
<evidence type="ECO:0000313" key="2">
    <source>
        <dbReference type="Proteomes" id="UP000467841"/>
    </source>
</evidence>
<comment type="caution">
    <text evidence="1">The sequence shown here is derived from an EMBL/GenBank/DDBJ whole genome shotgun (WGS) entry which is preliminary data.</text>
</comment>